<sequence length="132" mass="15384">MTRALIGGFQRDFRDLDRAQEIPYEPNQKFAHLKICFIEIRALYLRMLAICPREFHWIKLQSILGIVDAPNETTKSVLRREIVWATSREFQELVVDFDCFRPIARGSLSGEFDALIAMAQSVLHSEVVWPFK</sequence>
<evidence type="ECO:0000313" key="1">
    <source>
        <dbReference type="EMBL" id="KAL0912151.1"/>
    </source>
</evidence>
<organism evidence="1 2">
    <name type="scientific">Dendrobium thyrsiflorum</name>
    <name type="common">Pinecone-like raceme dendrobium</name>
    <name type="synonym">Orchid</name>
    <dbReference type="NCBI Taxonomy" id="117978"/>
    <lineage>
        <taxon>Eukaryota</taxon>
        <taxon>Viridiplantae</taxon>
        <taxon>Streptophyta</taxon>
        <taxon>Embryophyta</taxon>
        <taxon>Tracheophyta</taxon>
        <taxon>Spermatophyta</taxon>
        <taxon>Magnoliopsida</taxon>
        <taxon>Liliopsida</taxon>
        <taxon>Asparagales</taxon>
        <taxon>Orchidaceae</taxon>
        <taxon>Epidendroideae</taxon>
        <taxon>Malaxideae</taxon>
        <taxon>Dendrobiinae</taxon>
        <taxon>Dendrobium</taxon>
    </lineage>
</organism>
<protein>
    <submittedName>
        <fullName evidence="1">Uncharacterized protein</fullName>
    </submittedName>
</protein>
<gene>
    <name evidence="1" type="ORF">M5K25_018104</name>
</gene>
<proteinExistence type="predicted"/>
<comment type="caution">
    <text evidence="1">The sequence shown here is derived from an EMBL/GenBank/DDBJ whole genome shotgun (WGS) entry which is preliminary data.</text>
</comment>
<dbReference type="Proteomes" id="UP001552299">
    <property type="component" value="Unassembled WGS sequence"/>
</dbReference>
<reference evidence="1 2" key="1">
    <citation type="journal article" date="2024" name="Plant Biotechnol. J.">
        <title>Dendrobium thyrsiflorum genome and its molecular insights into genes involved in important horticultural traits.</title>
        <authorList>
            <person name="Chen B."/>
            <person name="Wang J.Y."/>
            <person name="Zheng P.J."/>
            <person name="Li K.L."/>
            <person name="Liang Y.M."/>
            <person name="Chen X.F."/>
            <person name="Zhang C."/>
            <person name="Zhao X."/>
            <person name="He X."/>
            <person name="Zhang G.Q."/>
            <person name="Liu Z.J."/>
            <person name="Xu Q."/>
        </authorList>
    </citation>
    <scope>NUCLEOTIDE SEQUENCE [LARGE SCALE GENOMIC DNA]</scope>
    <source>
        <strain evidence="1">GZMU011</strain>
    </source>
</reference>
<accession>A0ABD0UHS8</accession>
<dbReference type="AlphaFoldDB" id="A0ABD0UHS8"/>
<evidence type="ECO:0000313" key="2">
    <source>
        <dbReference type="Proteomes" id="UP001552299"/>
    </source>
</evidence>
<name>A0ABD0UHS8_DENTH</name>
<keyword evidence="2" id="KW-1185">Reference proteome</keyword>
<dbReference type="EMBL" id="JANQDX010000014">
    <property type="protein sequence ID" value="KAL0912151.1"/>
    <property type="molecule type" value="Genomic_DNA"/>
</dbReference>